<evidence type="ECO:0000313" key="2">
    <source>
        <dbReference type="Proteomes" id="UP000295781"/>
    </source>
</evidence>
<evidence type="ECO:0000313" key="1">
    <source>
        <dbReference type="EMBL" id="AUX25187.1"/>
    </source>
</evidence>
<dbReference type="EMBL" id="CP012670">
    <property type="protein sequence ID" value="AUX25187.1"/>
    <property type="molecule type" value="Genomic_DNA"/>
</dbReference>
<accession>A0A4P2Q6R8</accession>
<dbReference type="Proteomes" id="UP000295781">
    <property type="component" value="Chromosome"/>
</dbReference>
<protein>
    <submittedName>
        <fullName evidence="1">Uncharacterized protein</fullName>
    </submittedName>
</protein>
<name>A0A4P2Q6R8_SORCE</name>
<sequence length="192" mass="20519">MAQYSGQERFPTSFEMVNDGSGRDAAGVNVELGALADRTLFLRNVGFRRVAFWAYDSQSSFRSWAFNSTTYSPNSTFPNDWVVTIPNTRVGDIIMVDASAFLNADATFAFWKIGATDNFAGGGTEVLTPGLVRLGGGAQMWATFTTLHTVAVAGTTRLRLLGRYEGSLNAGFSAAASGVLRAALFRSSGSAE</sequence>
<dbReference type="AlphaFoldDB" id="A0A4P2Q6R8"/>
<organism evidence="1 2">
    <name type="scientific">Sorangium cellulosum</name>
    <name type="common">Polyangium cellulosum</name>
    <dbReference type="NCBI Taxonomy" id="56"/>
    <lineage>
        <taxon>Bacteria</taxon>
        <taxon>Pseudomonadati</taxon>
        <taxon>Myxococcota</taxon>
        <taxon>Polyangia</taxon>
        <taxon>Polyangiales</taxon>
        <taxon>Polyangiaceae</taxon>
        <taxon>Sorangium</taxon>
    </lineage>
</organism>
<dbReference type="RefSeq" id="WP_129351950.1">
    <property type="nucleotide sequence ID" value="NZ_CP012670.1"/>
</dbReference>
<proteinExistence type="predicted"/>
<reference evidence="1 2" key="1">
    <citation type="submission" date="2015-09" db="EMBL/GenBank/DDBJ databases">
        <title>Sorangium comparison.</title>
        <authorList>
            <person name="Zaburannyi N."/>
            <person name="Bunk B."/>
            <person name="Overmann J."/>
            <person name="Mueller R."/>
        </authorList>
    </citation>
    <scope>NUCLEOTIDE SEQUENCE [LARGE SCALE GENOMIC DNA]</scope>
    <source>
        <strain evidence="1 2">So ceGT47</strain>
    </source>
</reference>
<gene>
    <name evidence="1" type="ORF">SOCEGT47_057310</name>
</gene>